<organism evidence="4 5">
    <name type="scientific">Carex littledalei</name>
    <dbReference type="NCBI Taxonomy" id="544730"/>
    <lineage>
        <taxon>Eukaryota</taxon>
        <taxon>Viridiplantae</taxon>
        <taxon>Streptophyta</taxon>
        <taxon>Embryophyta</taxon>
        <taxon>Tracheophyta</taxon>
        <taxon>Spermatophyta</taxon>
        <taxon>Magnoliopsida</taxon>
        <taxon>Liliopsida</taxon>
        <taxon>Poales</taxon>
        <taxon>Cyperaceae</taxon>
        <taxon>Cyperoideae</taxon>
        <taxon>Cariceae</taxon>
        <taxon>Carex</taxon>
        <taxon>Carex subgen. Euthyceras</taxon>
    </lineage>
</organism>
<feature type="domain" description="F-box" evidence="2">
    <location>
        <begin position="84"/>
        <end position="124"/>
    </location>
</feature>
<evidence type="ECO:0000256" key="1">
    <source>
        <dbReference type="SAM" id="Phobius"/>
    </source>
</evidence>
<evidence type="ECO:0000313" key="5">
    <source>
        <dbReference type="Proteomes" id="UP000623129"/>
    </source>
</evidence>
<dbReference type="Gene3D" id="3.10.450.50">
    <property type="match status" value="1"/>
</dbReference>
<dbReference type="Pfam" id="PF12937">
    <property type="entry name" value="F-box-like"/>
    <property type="match status" value="1"/>
</dbReference>
<comment type="caution">
    <text evidence="4">The sequence shown here is derived from an EMBL/GenBank/DDBJ whole genome shotgun (WGS) entry which is preliminary data.</text>
</comment>
<dbReference type="Gene3D" id="1.20.1280.50">
    <property type="match status" value="1"/>
</dbReference>
<evidence type="ECO:0000259" key="2">
    <source>
        <dbReference type="Pfam" id="PF12937"/>
    </source>
</evidence>
<evidence type="ECO:0000259" key="3">
    <source>
        <dbReference type="Pfam" id="PF13474"/>
    </source>
</evidence>
<feature type="domain" description="SnoaL-like" evidence="3">
    <location>
        <begin position="153"/>
        <end position="270"/>
    </location>
</feature>
<dbReference type="InterPro" id="IPR001810">
    <property type="entry name" value="F-box_dom"/>
</dbReference>
<dbReference type="PANTHER" id="PTHR47124:SF1">
    <property type="entry name" value="F-BOX PROTEIN SKIP8"/>
    <property type="match status" value="1"/>
</dbReference>
<dbReference type="AlphaFoldDB" id="A0A833QSC7"/>
<keyword evidence="1" id="KW-0472">Membrane</keyword>
<dbReference type="InterPro" id="IPR037401">
    <property type="entry name" value="SnoaL-like"/>
</dbReference>
<keyword evidence="1" id="KW-1133">Transmembrane helix</keyword>
<dbReference type="EMBL" id="SWLB01000021">
    <property type="protein sequence ID" value="KAF3324593.1"/>
    <property type="molecule type" value="Genomic_DNA"/>
</dbReference>
<dbReference type="InterPro" id="IPR032710">
    <property type="entry name" value="NTF2-like_dom_sf"/>
</dbReference>
<dbReference type="PANTHER" id="PTHR47124">
    <property type="entry name" value="F-BOX PROTEIN SKIP8"/>
    <property type="match status" value="1"/>
</dbReference>
<proteinExistence type="predicted"/>
<gene>
    <name evidence="4" type="ORF">FCM35_KLT10750</name>
</gene>
<reference evidence="4" key="1">
    <citation type="submission" date="2020-01" db="EMBL/GenBank/DDBJ databases">
        <title>Genome sequence of Kobresia littledalei, the first chromosome-level genome in the family Cyperaceae.</title>
        <authorList>
            <person name="Qu G."/>
        </authorList>
    </citation>
    <scope>NUCLEOTIDE SEQUENCE</scope>
    <source>
        <strain evidence="4">C.B.Clarke</strain>
        <tissue evidence="4">Leaf</tissue>
    </source>
</reference>
<name>A0A833QSC7_9POAL</name>
<dbReference type="Pfam" id="PF13474">
    <property type="entry name" value="SnoaL_3"/>
    <property type="match status" value="1"/>
</dbReference>
<evidence type="ECO:0000313" key="4">
    <source>
        <dbReference type="EMBL" id="KAF3324593.1"/>
    </source>
</evidence>
<dbReference type="SUPFAM" id="SSF54427">
    <property type="entry name" value="NTF2-like"/>
    <property type="match status" value="1"/>
</dbReference>
<dbReference type="InterPro" id="IPR044260">
    <property type="entry name" value="SKIP8-like"/>
</dbReference>
<keyword evidence="1" id="KW-0812">Transmembrane</keyword>
<feature type="transmembrane region" description="Helical" evidence="1">
    <location>
        <begin position="7"/>
        <end position="26"/>
    </location>
</feature>
<accession>A0A833QSC7</accession>
<sequence>MHALRPILIAAGTATIFSICAFWVVGSDPARLLFKILLKRRRTKCDCTCCCAKDEGERRNGEMGSEAMDVEVKEGGSMMEQLVPEITTHALSYLDYTSLCRLSMTNSAMRRAANDDGAWKALYKKDFTTEQYNVIPRDGWKAYYAATRAVIIVNSEFYNIIRERSLPSMSRFWLNADYVKCVHSSGELFSGYSAVIDSWALAFNWGQGAAGAGQGVGFQLQDVRVRVLSDMAWLTFKAYADVDAGPFHVTNVYEFHNGRWYMVHHHSSPILLDGAPNQFNFLG</sequence>
<dbReference type="CDD" id="cd22117">
    <property type="entry name" value="F-box_FBXL4"/>
    <property type="match status" value="1"/>
</dbReference>
<dbReference type="OrthoDB" id="1901658at2759"/>
<dbReference type="Proteomes" id="UP000623129">
    <property type="component" value="Unassembled WGS sequence"/>
</dbReference>
<protein>
    <submittedName>
        <fullName evidence="4">F-box protein SKIP8-like protein</fullName>
    </submittedName>
</protein>
<keyword evidence="5" id="KW-1185">Reference proteome</keyword>
<dbReference type="SUPFAM" id="SSF81383">
    <property type="entry name" value="F-box domain"/>
    <property type="match status" value="1"/>
</dbReference>
<dbReference type="InterPro" id="IPR036047">
    <property type="entry name" value="F-box-like_dom_sf"/>
</dbReference>